<evidence type="ECO:0000313" key="6">
    <source>
        <dbReference type="Proteomes" id="UP000017746"/>
    </source>
</evidence>
<organism evidence="5 6">
    <name type="scientific">Actinoplanes friuliensis DSM 7358</name>
    <dbReference type="NCBI Taxonomy" id="1246995"/>
    <lineage>
        <taxon>Bacteria</taxon>
        <taxon>Bacillati</taxon>
        <taxon>Actinomycetota</taxon>
        <taxon>Actinomycetes</taxon>
        <taxon>Micromonosporales</taxon>
        <taxon>Micromonosporaceae</taxon>
        <taxon>Actinoplanes</taxon>
    </lineage>
</organism>
<sequence>MVRSVPDPKNMAKALRGELRSRFEVDATHSDCLEIVARQHGVDNWNILASHQSAEPALPWGARIGTIPVLRIFAVDPALQFYVDFLGFTLDFGGPSGGPGTAYYGQISYAATTFHLAEAAYSASQGATVFIWMDGIDQLRERLNHRRTEVPVWGPAVWTPEVEKAQWDGRVLTIADPFGNHLRFSEPDDPKQRAGLPRWA</sequence>
<keyword evidence="6" id="KW-1185">Reference proteome</keyword>
<keyword evidence="3" id="KW-0046">Antibiotic resistance</keyword>
<name>U5VUJ8_9ACTN</name>
<evidence type="ECO:0000313" key="5">
    <source>
        <dbReference type="EMBL" id="AGZ40638.1"/>
    </source>
</evidence>
<gene>
    <name evidence="5" type="ORF">AFR_11745</name>
</gene>
<dbReference type="Proteomes" id="UP000017746">
    <property type="component" value="Chromosome"/>
</dbReference>
<dbReference type="eggNOG" id="COG0346">
    <property type="taxonomic scope" value="Bacteria"/>
</dbReference>
<evidence type="ECO:0000256" key="1">
    <source>
        <dbReference type="ARBA" id="ARBA00011051"/>
    </source>
</evidence>
<dbReference type="SUPFAM" id="SSF54593">
    <property type="entry name" value="Glyoxalase/Bleomycin resistance protein/Dihydroxybiphenyl dioxygenase"/>
    <property type="match status" value="1"/>
</dbReference>
<dbReference type="KEGG" id="afs:AFR_11745"/>
<comment type="similarity">
    <text evidence="1">Belongs to the bleomycin resistance protein family.</text>
</comment>
<protein>
    <recommendedName>
        <fullName evidence="2">Bleomycin resistance protein</fullName>
    </recommendedName>
</protein>
<dbReference type="Pfam" id="PF20066">
    <property type="entry name" value="Glyoxalase_8"/>
    <property type="match status" value="1"/>
</dbReference>
<dbReference type="Pfam" id="PF19581">
    <property type="entry name" value="Glyoxalase_7"/>
    <property type="match status" value="1"/>
</dbReference>
<dbReference type="PATRIC" id="fig|1246995.3.peg.2392"/>
<dbReference type="HOGENOM" id="CLU_121379_1_0_11"/>
<evidence type="ECO:0000256" key="2">
    <source>
        <dbReference type="ARBA" id="ARBA00021572"/>
    </source>
</evidence>
<dbReference type="InterPro" id="IPR029068">
    <property type="entry name" value="Glyas_Bleomycin-R_OHBP_Dase"/>
</dbReference>
<feature type="domain" description="VOC" evidence="4">
    <location>
        <begin position="63"/>
        <end position="187"/>
    </location>
</feature>
<dbReference type="InterPro" id="IPR045517">
    <property type="entry name" value="Glyoxalase_8"/>
</dbReference>
<dbReference type="Gene3D" id="3.10.180.10">
    <property type="entry name" value="2,3-Dihydroxybiphenyl 1,2-Dioxygenase, domain 1"/>
    <property type="match status" value="1"/>
</dbReference>
<proteinExistence type="inferred from homology"/>
<dbReference type="GO" id="GO:0051213">
    <property type="term" value="F:dioxygenase activity"/>
    <property type="evidence" value="ECO:0007669"/>
    <property type="project" value="UniProtKB-KW"/>
</dbReference>
<dbReference type="PROSITE" id="PS51819">
    <property type="entry name" value="VOC"/>
    <property type="match status" value="1"/>
</dbReference>
<dbReference type="InterPro" id="IPR000335">
    <property type="entry name" value="Bleomycin-R"/>
</dbReference>
<dbReference type="STRING" id="1246995.AFR_11745"/>
<dbReference type="EMBL" id="CP006272">
    <property type="protein sequence ID" value="AGZ40638.1"/>
    <property type="molecule type" value="Genomic_DNA"/>
</dbReference>
<dbReference type="InterPro" id="IPR037523">
    <property type="entry name" value="VOC_core"/>
</dbReference>
<keyword evidence="5" id="KW-0223">Dioxygenase</keyword>
<evidence type="ECO:0000256" key="3">
    <source>
        <dbReference type="ARBA" id="ARBA00023251"/>
    </source>
</evidence>
<dbReference type="AlphaFoldDB" id="U5VUJ8"/>
<accession>U5VUJ8</accession>
<evidence type="ECO:0000259" key="4">
    <source>
        <dbReference type="PROSITE" id="PS51819"/>
    </source>
</evidence>
<keyword evidence="5" id="KW-0560">Oxidoreductase</keyword>
<dbReference type="GO" id="GO:0046677">
    <property type="term" value="P:response to antibiotic"/>
    <property type="evidence" value="ECO:0007669"/>
    <property type="project" value="UniProtKB-KW"/>
</dbReference>
<reference evidence="5 6" key="1">
    <citation type="journal article" date="2014" name="J. Biotechnol.">
        <title>Complete genome sequence of the actinobacterium Actinoplanes friuliensis HAG 010964, producer of the lipopeptide antibiotic friulimycin.</title>
        <authorList>
            <person name="Ruckert C."/>
            <person name="Szczepanowski R."/>
            <person name="Albersmeier A."/>
            <person name="Goesmann A."/>
            <person name="Fischer N."/>
            <person name="Steinkamper A."/>
            <person name="Puhler A."/>
            <person name="Biener R."/>
            <person name="Schwartz D."/>
            <person name="Kalinowski J."/>
        </authorList>
    </citation>
    <scope>NUCLEOTIDE SEQUENCE [LARGE SCALE GENOMIC DNA]</scope>
    <source>
        <strain evidence="5 6">DSM 7358</strain>
    </source>
</reference>